<organism evidence="3 4">
    <name type="scientific">Planosporangium flavigriseum</name>
    <dbReference type="NCBI Taxonomy" id="373681"/>
    <lineage>
        <taxon>Bacteria</taxon>
        <taxon>Bacillati</taxon>
        <taxon>Actinomycetota</taxon>
        <taxon>Actinomycetes</taxon>
        <taxon>Micromonosporales</taxon>
        <taxon>Micromonosporaceae</taxon>
        <taxon>Planosporangium</taxon>
    </lineage>
</organism>
<keyword evidence="2" id="KW-1133">Transmembrane helix</keyword>
<keyword evidence="2" id="KW-0472">Membrane</keyword>
<keyword evidence="2" id="KW-0812">Transmembrane</keyword>
<proteinExistence type="predicted"/>
<dbReference type="RefSeq" id="WP_168071882.1">
    <property type="nucleotide sequence ID" value="NZ_BAAAQJ010000003.1"/>
</dbReference>
<evidence type="ECO:0000256" key="1">
    <source>
        <dbReference type="SAM" id="MobiDB-lite"/>
    </source>
</evidence>
<evidence type="ECO:0000313" key="3">
    <source>
        <dbReference type="EMBL" id="GIG72474.1"/>
    </source>
</evidence>
<reference evidence="3" key="1">
    <citation type="submission" date="2021-01" db="EMBL/GenBank/DDBJ databases">
        <title>Whole genome shotgun sequence of Planosporangium flavigriseum NBRC 105377.</title>
        <authorList>
            <person name="Komaki H."/>
            <person name="Tamura T."/>
        </authorList>
    </citation>
    <scope>NUCLEOTIDE SEQUENCE</scope>
    <source>
        <strain evidence="3">NBRC 105377</strain>
    </source>
</reference>
<gene>
    <name evidence="3" type="ORF">Pfl04_08780</name>
</gene>
<feature type="region of interest" description="Disordered" evidence="1">
    <location>
        <begin position="64"/>
        <end position="151"/>
    </location>
</feature>
<accession>A0A8J3LR72</accession>
<feature type="compositionally biased region" description="Polar residues" evidence="1">
    <location>
        <begin position="90"/>
        <end position="101"/>
    </location>
</feature>
<protein>
    <recommendedName>
        <fullName evidence="5">Clumping factor A</fullName>
    </recommendedName>
</protein>
<evidence type="ECO:0000313" key="4">
    <source>
        <dbReference type="Proteomes" id="UP000653674"/>
    </source>
</evidence>
<dbReference type="EMBL" id="BONU01000004">
    <property type="protein sequence ID" value="GIG72474.1"/>
    <property type="molecule type" value="Genomic_DNA"/>
</dbReference>
<name>A0A8J3LR72_9ACTN</name>
<feature type="transmembrane region" description="Helical" evidence="2">
    <location>
        <begin position="27"/>
        <end position="45"/>
    </location>
</feature>
<sequence length="245" mass="24751">MIVGSLILIVGATVFLAVGLVTGSDPFLVGSIAASLLAAIALVVGGRRAGADREPDAEAPTLAETVPADAAPASADAAPASVAGGDQEDQAGTGSDGSVSGQREPATAVIPAARVGADEPAVLEEARERDPSVVVPESVIPAQGGASGRRREFLLDNASEATDDEDPPDEPVAQRVPDGDAAEVARMSNEVLVIDGRPRYHLAGCVHLLGRTSEPLPVSEAVELGFTPCGLCEPDRALLAEARGV</sequence>
<dbReference type="Proteomes" id="UP000653674">
    <property type="component" value="Unassembled WGS sequence"/>
</dbReference>
<feature type="compositionally biased region" description="Low complexity" evidence="1">
    <location>
        <begin position="66"/>
        <end position="83"/>
    </location>
</feature>
<comment type="caution">
    <text evidence="3">The sequence shown here is derived from an EMBL/GenBank/DDBJ whole genome shotgun (WGS) entry which is preliminary data.</text>
</comment>
<dbReference type="AlphaFoldDB" id="A0A8J3LR72"/>
<evidence type="ECO:0008006" key="5">
    <source>
        <dbReference type="Google" id="ProtNLM"/>
    </source>
</evidence>
<evidence type="ECO:0000256" key="2">
    <source>
        <dbReference type="SAM" id="Phobius"/>
    </source>
</evidence>
<keyword evidence="4" id="KW-1185">Reference proteome</keyword>